<dbReference type="EMBL" id="LSBI01000008">
    <property type="protein sequence ID" value="OAQ83346.1"/>
    <property type="molecule type" value="Genomic_DNA"/>
</dbReference>
<name>A0A179GZC8_PURLI</name>
<feature type="region of interest" description="Disordered" evidence="1">
    <location>
        <begin position="350"/>
        <end position="383"/>
    </location>
</feature>
<gene>
    <name evidence="2" type="ORF">VFPFJ_09149</name>
</gene>
<accession>A0A179GZC8</accession>
<evidence type="ECO:0000313" key="2">
    <source>
        <dbReference type="EMBL" id="OAQ83346.1"/>
    </source>
</evidence>
<protein>
    <submittedName>
        <fullName evidence="2">Uncharacterized protein</fullName>
    </submittedName>
</protein>
<evidence type="ECO:0000256" key="1">
    <source>
        <dbReference type="SAM" id="MobiDB-lite"/>
    </source>
</evidence>
<proteinExistence type="predicted"/>
<dbReference type="AlphaFoldDB" id="A0A179GZC8"/>
<reference evidence="2 3" key="1">
    <citation type="submission" date="2016-02" db="EMBL/GenBank/DDBJ databases">
        <title>Biosynthesis of antibiotic leucinostatins and their inhibition on Phytophthora in bio-control Purpureocillium lilacinum.</title>
        <authorList>
            <person name="Wang G."/>
            <person name="Liu Z."/>
            <person name="Lin R."/>
            <person name="Li E."/>
            <person name="Mao Z."/>
            <person name="Ling J."/>
            <person name="Yin W."/>
            <person name="Xie B."/>
        </authorList>
    </citation>
    <scope>NUCLEOTIDE SEQUENCE [LARGE SCALE GENOMIC DNA]</scope>
    <source>
        <strain evidence="2">PLFJ-1</strain>
    </source>
</reference>
<organism evidence="2 3">
    <name type="scientific">Purpureocillium lilacinum</name>
    <name type="common">Paecilomyces lilacinus</name>
    <dbReference type="NCBI Taxonomy" id="33203"/>
    <lineage>
        <taxon>Eukaryota</taxon>
        <taxon>Fungi</taxon>
        <taxon>Dikarya</taxon>
        <taxon>Ascomycota</taxon>
        <taxon>Pezizomycotina</taxon>
        <taxon>Sordariomycetes</taxon>
        <taxon>Hypocreomycetidae</taxon>
        <taxon>Hypocreales</taxon>
        <taxon>Ophiocordycipitaceae</taxon>
        <taxon>Purpureocillium</taxon>
    </lineage>
</organism>
<dbReference type="Proteomes" id="UP000078340">
    <property type="component" value="Unassembled WGS sequence"/>
</dbReference>
<feature type="region of interest" description="Disordered" evidence="1">
    <location>
        <begin position="207"/>
        <end position="229"/>
    </location>
</feature>
<sequence length="436" mass="46829">MRMQPLPSPPCSGWWLEAARLASTSVPYVNTRQRLIRKLVLFAQIEESSPIDISRDEPAFFFGMHLRHGTAAGDRMLLLLLRLLQSLPSGIFMGALALAERISRSGQVVPARTSPGPGEEAHCWATTRTLSAESGGRAKRLIVLAPQWKAHFQLVCGVWRPASGQPWPVWTRGPAHGHTSTRGLSRLARSLPFEQHQRTCSFRASTPRNRLRTGSRGIHPVTNDIAPVATEGPSRSGLFGSGVSRVWTASPQFWHHSQGWVAMGAPVADGASSAWEQTDGLNGYRISNAALPGGWREGPLRRAGLENARPRLGAGGRAATRVEASGGGYRAGMGREFLGVRVAGACSSNCSEPDPRSHQYSAAAQPQLSTATTPGRLRNGGRAHTRRHMASLAARGTSWLAVRPRLLLVADIMPVPVLSCPSRQRAAGSSSAQSSG</sequence>
<evidence type="ECO:0000313" key="3">
    <source>
        <dbReference type="Proteomes" id="UP000078340"/>
    </source>
</evidence>
<comment type="caution">
    <text evidence="2">The sequence shown here is derived from an EMBL/GenBank/DDBJ whole genome shotgun (WGS) entry which is preliminary data.</text>
</comment>
<feature type="compositionally biased region" description="Polar residues" evidence="1">
    <location>
        <begin position="358"/>
        <end position="373"/>
    </location>
</feature>